<dbReference type="Pfam" id="PF07228">
    <property type="entry name" value="SpoIIE"/>
    <property type="match status" value="1"/>
</dbReference>
<comment type="caution">
    <text evidence="4">The sequence shown here is derived from an EMBL/GenBank/DDBJ whole genome shotgun (WGS) entry which is preliminary data.</text>
</comment>
<proteinExistence type="predicted"/>
<evidence type="ECO:0000256" key="1">
    <source>
        <dbReference type="ARBA" id="ARBA00022801"/>
    </source>
</evidence>
<dbReference type="InterPro" id="IPR029016">
    <property type="entry name" value="GAF-like_dom_sf"/>
</dbReference>
<dbReference type="EMBL" id="JAATEM010000008">
    <property type="protein sequence ID" value="NJP50195.1"/>
    <property type="molecule type" value="Genomic_DNA"/>
</dbReference>
<dbReference type="RefSeq" id="WP_167992768.1">
    <property type="nucleotide sequence ID" value="NZ_JAATEM010000008.1"/>
</dbReference>
<evidence type="ECO:0000259" key="2">
    <source>
        <dbReference type="SMART" id="SM00065"/>
    </source>
</evidence>
<name>A0ABX1A1D0_9ACTN</name>
<dbReference type="InterPro" id="IPR052016">
    <property type="entry name" value="Bact_Sigma-Reg"/>
</dbReference>
<dbReference type="InterPro" id="IPR036457">
    <property type="entry name" value="PPM-type-like_dom_sf"/>
</dbReference>
<dbReference type="Gene3D" id="3.30.450.40">
    <property type="match status" value="1"/>
</dbReference>
<dbReference type="PANTHER" id="PTHR43156">
    <property type="entry name" value="STAGE II SPORULATION PROTEIN E-RELATED"/>
    <property type="match status" value="1"/>
</dbReference>
<organism evidence="4 5">
    <name type="scientific">Streptomyces composti</name>
    <dbReference type="NCBI Taxonomy" id="2720025"/>
    <lineage>
        <taxon>Bacteria</taxon>
        <taxon>Bacillati</taxon>
        <taxon>Actinomycetota</taxon>
        <taxon>Actinomycetes</taxon>
        <taxon>Kitasatosporales</taxon>
        <taxon>Streptomycetaceae</taxon>
        <taxon>Streptomyces</taxon>
    </lineage>
</organism>
<dbReference type="SMART" id="SM00331">
    <property type="entry name" value="PP2C_SIG"/>
    <property type="match status" value="1"/>
</dbReference>
<sequence>MTPSAGEDETTADVPPLLSDEALDELQAGLERLARAHGRLRSLLDAVVTIGSALELDVVLHAITDSARKLVDARYAAIGVLDDRGEFIELITSGFGADQFRQQGDAQLPHGEGLLSELVRHPAPMRVEDLGSDPRSVGFPEGHPVMKTLLGVPIAVRRTIYGNLYLADKRHGGPFTDEDEEIVTALASAAGVAIENARLFEQLRRATEEFQRRLLPGLPDLPGLGLQARYEPSTRAPRIGGDWYDLIHLPGGIPCLMVGDVMGHGLESATLMSRISNALRVIAYQEQGPPSRVLGRLDELLHDIEGGAMATVVVARLEAPAADGSRPMRWALAGHVPPLLVTPDHRARYLDAEAGGHPLGVDPSLPRPDHEVTLPPGATVLLHTDGLIEQRGESLDEGMRTAAQVAARHATGPLGTLCDALLAERAGSLQDDIALLAARLHTP</sequence>
<keyword evidence="1" id="KW-0378">Hydrolase</keyword>
<evidence type="ECO:0000259" key="3">
    <source>
        <dbReference type="SMART" id="SM00331"/>
    </source>
</evidence>
<keyword evidence="5" id="KW-1185">Reference proteome</keyword>
<dbReference type="SUPFAM" id="SSF55781">
    <property type="entry name" value="GAF domain-like"/>
    <property type="match status" value="1"/>
</dbReference>
<dbReference type="Gene3D" id="3.60.40.10">
    <property type="entry name" value="PPM-type phosphatase domain"/>
    <property type="match status" value="1"/>
</dbReference>
<dbReference type="InterPro" id="IPR001932">
    <property type="entry name" value="PPM-type_phosphatase-like_dom"/>
</dbReference>
<evidence type="ECO:0000313" key="5">
    <source>
        <dbReference type="Proteomes" id="UP000730591"/>
    </source>
</evidence>
<dbReference type="InterPro" id="IPR003018">
    <property type="entry name" value="GAF"/>
</dbReference>
<dbReference type="PANTHER" id="PTHR43156:SF2">
    <property type="entry name" value="STAGE II SPORULATION PROTEIN E"/>
    <property type="match status" value="1"/>
</dbReference>
<feature type="domain" description="GAF" evidence="2">
    <location>
        <begin position="55"/>
        <end position="204"/>
    </location>
</feature>
<dbReference type="Pfam" id="PF13185">
    <property type="entry name" value="GAF_2"/>
    <property type="match status" value="1"/>
</dbReference>
<evidence type="ECO:0000313" key="4">
    <source>
        <dbReference type="EMBL" id="NJP50195.1"/>
    </source>
</evidence>
<dbReference type="SUPFAM" id="SSF81606">
    <property type="entry name" value="PP2C-like"/>
    <property type="match status" value="1"/>
</dbReference>
<protein>
    <submittedName>
        <fullName evidence="4">SpoIIE family protein phosphatase</fullName>
    </submittedName>
</protein>
<feature type="domain" description="PPM-type phosphatase" evidence="3">
    <location>
        <begin position="221"/>
        <end position="440"/>
    </location>
</feature>
<dbReference type="Proteomes" id="UP000730591">
    <property type="component" value="Unassembled WGS sequence"/>
</dbReference>
<gene>
    <name evidence="4" type="ORF">HCJ93_08940</name>
</gene>
<accession>A0ABX1A1D0</accession>
<dbReference type="SMART" id="SM00065">
    <property type="entry name" value="GAF"/>
    <property type="match status" value="1"/>
</dbReference>
<reference evidence="4 5" key="1">
    <citation type="submission" date="2020-03" db="EMBL/GenBank/DDBJ databases">
        <title>WGS of actinomycetes isolated from Thailand.</title>
        <authorList>
            <person name="Thawai C."/>
        </authorList>
    </citation>
    <scope>NUCLEOTIDE SEQUENCE [LARGE SCALE GENOMIC DNA]</scope>
    <source>
        <strain evidence="4 5">SBST2-5</strain>
    </source>
</reference>